<evidence type="ECO:0000256" key="5">
    <source>
        <dbReference type="SAM" id="MobiDB-lite"/>
    </source>
</evidence>
<dbReference type="PANTHER" id="PTHR10270">
    <property type="entry name" value="SOX TRANSCRIPTION FACTOR"/>
    <property type="match status" value="1"/>
</dbReference>
<dbReference type="SUPFAM" id="SSF47095">
    <property type="entry name" value="HMG-box"/>
    <property type="match status" value="1"/>
</dbReference>
<evidence type="ECO:0000256" key="4">
    <source>
        <dbReference type="PROSITE-ProRule" id="PRU00267"/>
    </source>
</evidence>
<evidence type="ECO:0000259" key="6">
    <source>
        <dbReference type="PROSITE" id="PS50118"/>
    </source>
</evidence>
<feature type="DNA-binding region" description="HMG box" evidence="4">
    <location>
        <begin position="11"/>
        <end position="79"/>
    </location>
</feature>
<dbReference type="GO" id="GO:0001228">
    <property type="term" value="F:DNA-binding transcription activator activity, RNA polymerase II-specific"/>
    <property type="evidence" value="ECO:0007669"/>
    <property type="project" value="TreeGrafter"/>
</dbReference>
<evidence type="ECO:0000256" key="3">
    <source>
        <dbReference type="ARBA" id="ARBA00023163"/>
    </source>
</evidence>
<dbReference type="PANTHER" id="PTHR10270:SF161">
    <property type="entry name" value="SEX-DETERMINING REGION Y PROTEIN"/>
    <property type="match status" value="1"/>
</dbReference>
<keyword evidence="8" id="KW-1185">Reference proteome</keyword>
<gene>
    <name evidence="7" type="ORF">C1645_668623</name>
</gene>
<dbReference type="GO" id="GO:0030154">
    <property type="term" value="P:cell differentiation"/>
    <property type="evidence" value="ECO:0007669"/>
    <property type="project" value="TreeGrafter"/>
</dbReference>
<accession>A0A397S504</accession>
<keyword evidence="4" id="KW-0539">Nucleus</keyword>
<evidence type="ECO:0000256" key="1">
    <source>
        <dbReference type="ARBA" id="ARBA00023015"/>
    </source>
</evidence>
<dbReference type="GO" id="GO:0000122">
    <property type="term" value="P:negative regulation of transcription by RNA polymerase II"/>
    <property type="evidence" value="ECO:0007669"/>
    <property type="project" value="TreeGrafter"/>
</dbReference>
<dbReference type="Proteomes" id="UP000265703">
    <property type="component" value="Unassembled WGS sequence"/>
</dbReference>
<keyword evidence="3" id="KW-0804">Transcription</keyword>
<feature type="region of interest" description="Disordered" evidence="5">
    <location>
        <begin position="62"/>
        <end position="84"/>
    </location>
</feature>
<evidence type="ECO:0000313" key="8">
    <source>
        <dbReference type="Proteomes" id="UP000265703"/>
    </source>
</evidence>
<name>A0A397S504_9GLOM</name>
<dbReference type="InterPro" id="IPR009071">
    <property type="entry name" value="HMG_box_dom"/>
</dbReference>
<dbReference type="Pfam" id="PF00505">
    <property type="entry name" value="HMG_box"/>
    <property type="match status" value="1"/>
</dbReference>
<dbReference type="SMART" id="SM00398">
    <property type="entry name" value="HMG"/>
    <property type="match status" value="1"/>
</dbReference>
<feature type="non-terminal residue" evidence="7">
    <location>
        <position position="1"/>
    </location>
</feature>
<dbReference type="InterPro" id="IPR036910">
    <property type="entry name" value="HMG_box_dom_sf"/>
</dbReference>
<proteinExistence type="predicted"/>
<dbReference type="CDD" id="cd01389">
    <property type="entry name" value="HMG-box_ROX1-like"/>
    <property type="match status" value="1"/>
</dbReference>
<evidence type="ECO:0000313" key="7">
    <source>
        <dbReference type="EMBL" id="RIA81470.1"/>
    </source>
</evidence>
<dbReference type="GO" id="GO:0000978">
    <property type="term" value="F:RNA polymerase II cis-regulatory region sequence-specific DNA binding"/>
    <property type="evidence" value="ECO:0007669"/>
    <property type="project" value="TreeGrafter"/>
</dbReference>
<protein>
    <submittedName>
        <fullName evidence="7">High mobility group box domain-containing protein</fullName>
    </submittedName>
</protein>
<evidence type="ECO:0000256" key="2">
    <source>
        <dbReference type="ARBA" id="ARBA00023125"/>
    </source>
</evidence>
<reference evidence="7 8" key="1">
    <citation type="submission" date="2018-06" db="EMBL/GenBank/DDBJ databases">
        <title>Comparative genomics reveals the genomic features of Rhizophagus irregularis, R. cerebriforme, R. diaphanum and Gigaspora rosea, and their symbiotic lifestyle signature.</title>
        <authorList>
            <person name="Morin E."/>
            <person name="San Clemente H."/>
            <person name="Chen E.C.H."/>
            <person name="De La Providencia I."/>
            <person name="Hainaut M."/>
            <person name="Kuo A."/>
            <person name="Kohler A."/>
            <person name="Murat C."/>
            <person name="Tang N."/>
            <person name="Roy S."/>
            <person name="Loubradou J."/>
            <person name="Henrissat B."/>
            <person name="Grigoriev I.V."/>
            <person name="Corradi N."/>
            <person name="Roux C."/>
            <person name="Martin F.M."/>
        </authorList>
    </citation>
    <scope>NUCLEOTIDE SEQUENCE [LARGE SCALE GENOMIC DNA]</scope>
    <source>
        <strain evidence="7 8">DAOM 227022</strain>
    </source>
</reference>
<dbReference type="OrthoDB" id="6247875at2759"/>
<dbReference type="PROSITE" id="PS50118">
    <property type="entry name" value="HMG_BOX_2"/>
    <property type="match status" value="1"/>
</dbReference>
<dbReference type="FunFam" id="1.10.30.10:FF:000041">
    <property type="entry name" value="HMG box family protein"/>
    <property type="match status" value="1"/>
</dbReference>
<dbReference type="GO" id="GO:0005634">
    <property type="term" value="C:nucleus"/>
    <property type="evidence" value="ECO:0007669"/>
    <property type="project" value="UniProtKB-UniRule"/>
</dbReference>
<dbReference type="Gene3D" id="1.10.30.10">
    <property type="entry name" value="High mobility group box domain"/>
    <property type="match status" value="1"/>
</dbReference>
<keyword evidence="1" id="KW-0805">Transcription regulation</keyword>
<comment type="caution">
    <text evidence="7">The sequence shown here is derived from an EMBL/GenBank/DDBJ whole genome shotgun (WGS) entry which is preliminary data.</text>
</comment>
<dbReference type="InterPro" id="IPR050140">
    <property type="entry name" value="SRY-related_HMG-box_TF-like"/>
</dbReference>
<dbReference type="AlphaFoldDB" id="A0A397S504"/>
<feature type="non-terminal residue" evidence="7">
    <location>
        <position position="84"/>
    </location>
</feature>
<organism evidence="7 8">
    <name type="scientific">Glomus cerebriforme</name>
    <dbReference type="NCBI Taxonomy" id="658196"/>
    <lineage>
        <taxon>Eukaryota</taxon>
        <taxon>Fungi</taxon>
        <taxon>Fungi incertae sedis</taxon>
        <taxon>Mucoromycota</taxon>
        <taxon>Glomeromycotina</taxon>
        <taxon>Glomeromycetes</taxon>
        <taxon>Glomerales</taxon>
        <taxon>Glomeraceae</taxon>
        <taxon>Glomus</taxon>
    </lineage>
</organism>
<feature type="domain" description="HMG box" evidence="6">
    <location>
        <begin position="11"/>
        <end position="79"/>
    </location>
</feature>
<keyword evidence="2 4" id="KW-0238">DNA-binding</keyword>
<dbReference type="EMBL" id="QKYT01000792">
    <property type="protein sequence ID" value="RIA81470.1"/>
    <property type="molecule type" value="Genomic_DNA"/>
</dbReference>
<sequence>ATKQTRKKPYIPRPPNSFILYRQHHHPLILNQHPGINNSEISRIIADHWRNLSNQEKEEWKRKAEEAKQRHMKAWPDYKYQPRR</sequence>